<reference evidence="4" key="2">
    <citation type="submission" date="2016-11" db="UniProtKB">
        <authorList>
            <consortium name="WormBaseParasite"/>
        </authorList>
    </citation>
    <scope>IDENTIFICATION</scope>
</reference>
<dbReference type="Pfam" id="PF12150">
    <property type="entry name" value="MFP2b"/>
    <property type="match status" value="1"/>
</dbReference>
<gene>
    <name evidence="2 4" type="ORF">LOAG_00118</name>
</gene>
<organism evidence="3 4">
    <name type="scientific">Loa loa</name>
    <name type="common">Eye worm</name>
    <name type="synonym">Filaria loa</name>
    <dbReference type="NCBI Taxonomy" id="7209"/>
    <lineage>
        <taxon>Eukaryota</taxon>
        <taxon>Metazoa</taxon>
        <taxon>Ecdysozoa</taxon>
        <taxon>Nematoda</taxon>
        <taxon>Chromadorea</taxon>
        <taxon>Rhabditida</taxon>
        <taxon>Spirurina</taxon>
        <taxon>Spiruromorpha</taxon>
        <taxon>Filarioidea</taxon>
        <taxon>Onchocercidae</taxon>
        <taxon>Loa</taxon>
    </lineage>
</organism>
<keyword evidence="3" id="KW-1185">Reference proteome</keyword>
<name>A0A1I7VE36_LOALO</name>
<dbReference type="OrthoDB" id="5831912at2759"/>
<reference evidence="2 3" key="1">
    <citation type="submission" date="2012-04" db="EMBL/GenBank/DDBJ databases">
        <title>The Genome Sequence of Loa loa.</title>
        <authorList>
            <consortium name="The Broad Institute Genome Sequencing Platform"/>
            <consortium name="Broad Institute Genome Sequencing Center for Infectious Disease"/>
            <person name="Nutman T.B."/>
            <person name="Fink D.L."/>
            <person name="Russ C."/>
            <person name="Young S."/>
            <person name="Zeng Q."/>
            <person name="Gargeya S."/>
            <person name="Alvarado L."/>
            <person name="Berlin A."/>
            <person name="Chapman S.B."/>
            <person name="Chen Z."/>
            <person name="Freedman E."/>
            <person name="Gellesch M."/>
            <person name="Goldberg J."/>
            <person name="Griggs A."/>
            <person name="Gujja S."/>
            <person name="Heilman E.R."/>
            <person name="Heiman D."/>
            <person name="Howarth C."/>
            <person name="Mehta T."/>
            <person name="Neiman D."/>
            <person name="Pearson M."/>
            <person name="Roberts A."/>
            <person name="Saif S."/>
            <person name="Shea T."/>
            <person name="Shenoy N."/>
            <person name="Sisk P."/>
            <person name="Stolte C."/>
            <person name="Sykes S."/>
            <person name="White J."/>
            <person name="Yandava C."/>
            <person name="Haas B."/>
            <person name="Henn M.R."/>
            <person name="Nusbaum C."/>
            <person name="Birren B."/>
        </authorList>
    </citation>
    <scope>NUCLEOTIDE SEQUENCE [LARGE SCALE GENOMIC DNA]</scope>
</reference>
<dbReference type="eggNOG" id="ENOG502T0SS">
    <property type="taxonomic scope" value="Eukaryota"/>
</dbReference>
<accession>A0A1S0UC52</accession>
<feature type="chain" id="PRO_5010268000" evidence="1">
    <location>
        <begin position="20"/>
        <end position="216"/>
    </location>
</feature>
<dbReference type="Proteomes" id="UP000095285">
    <property type="component" value="Unassembled WGS sequence"/>
</dbReference>
<dbReference type="AlphaFoldDB" id="A0A1I7VE36"/>
<dbReference type="CTD" id="9937510"/>
<evidence type="ECO:0000256" key="1">
    <source>
        <dbReference type="SAM" id="SignalP"/>
    </source>
</evidence>
<dbReference type="GeneID" id="9937510"/>
<dbReference type="FunCoup" id="A0A1I7VE36">
    <property type="interactions" value="249"/>
</dbReference>
<dbReference type="OMA" id="TKQRCNC"/>
<dbReference type="InterPro" id="IPR021010">
    <property type="entry name" value="Cytosolic_motility_protein"/>
</dbReference>
<protein>
    <submittedName>
        <fullName evidence="4">DUF4105 domain-containing protein</fullName>
    </submittedName>
</protein>
<dbReference type="KEGG" id="loa:LOAG_00118"/>
<evidence type="ECO:0000313" key="3">
    <source>
        <dbReference type="Proteomes" id="UP000095285"/>
    </source>
</evidence>
<dbReference type="RefSeq" id="XP_020304176.1">
    <property type="nucleotide sequence ID" value="XM_020445346.1"/>
</dbReference>
<evidence type="ECO:0000313" key="4">
    <source>
        <dbReference type="WBParaSite" id="EN70_1490"/>
    </source>
</evidence>
<accession>A0A1I7VE36</accession>
<keyword evidence="1" id="KW-0732">Signal</keyword>
<sequence length="216" mass="24555">MITYFRELIFLVLSTVCSSDQQLLNFVRTERAAVYQSHSVPPQSFLFVNGSAPMPKEAVRPFERSLRDGTTTINVAVALWIPGDGAAAIWGRVWEENGGMKALFIFDNTVKVLSRGFRLLIYSGSPDVNGFKFTWMRVKDVDHGTILFSGTNMHTPAVFSEDSQYEFLGDADWQKRRMEFVKYGSDEPHTVGNYGGKRYFDDDVYVLTKQRCNCQC</sequence>
<proteinExistence type="predicted"/>
<dbReference type="EMBL" id="JH712095">
    <property type="protein sequence ID" value="EFO28341.1"/>
    <property type="molecule type" value="Genomic_DNA"/>
</dbReference>
<dbReference type="SUPFAM" id="SSF141739">
    <property type="entry name" value="MFPT repeat-like"/>
    <property type="match status" value="1"/>
</dbReference>
<evidence type="ECO:0000313" key="2">
    <source>
        <dbReference type="EMBL" id="EFO28341.1"/>
    </source>
</evidence>
<dbReference type="WBParaSite" id="EN70_1490">
    <property type="protein sequence ID" value="EN70_1490"/>
    <property type="gene ID" value="EN70_1490"/>
</dbReference>
<feature type="signal peptide" evidence="1">
    <location>
        <begin position="1"/>
        <end position="19"/>
    </location>
</feature>